<dbReference type="Proteomes" id="UP000521872">
    <property type="component" value="Unassembled WGS sequence"/>
</dbReference>
<reference evidence="2 3" key="1">
    <citation type="submission" date="2019-12" db="EMBL/GenBank/DDBJ databases">
        <authorList>
            <person name="Floudas D."/>
            <person name="Bentzer J."/>
            <person name="Ahren D."/>
            <person name="Johansson T."/>
            <person name="Persson P."/>
            <person name="Tunlid A."/>
        </authorList>
    </citation>
    <scope>NUCLEOTIDE SEQUENCE [LARGE SCALE GENOMIC DNA]</scope>
    <source>
        <strain evidence="2 3">CBS 102.39</strain>
    </source>
</reference>
<sequence length="442" mass="50784">MPSSRSRSQQPSLTLARSFLKLVKSLFSCFHSSQYLHQPQWNSDKAALLPRPISRPHQLRPSVLNADYPSCVHFIQRLPVEIISLIFVLGSEQDTNFPVTVSHVCSSWRYVALHTPALWRHIALGPQEDQLRARVLRARACSLDIQISPWRMTRLGFRRSQYWYAHSVYWHMQLVNPYIDRWRSLDIEFSNSEPYLWRASLAHCSTPAPALEELSLLYRNNDDTTPYILFAAYAPKLRRLTVDGISLAWMPSLYGNLTFLDYTHHGFTNGHHAVHDVLSILHITNQLNTLHILFPQGRIAYLPSRREPATQHVSLMKLKELVLKVDGHDIPFELASLVSLLSSPSLATLRLIDLGDAPYSFRSLKSFFYVYPIPRTLRYVHVGHAWYEPKMLQAMAQSLPLLSKITVKMSHTPEKVFTLNRRIRGHGPHYNVEGLGVQSGKK</sequence>
<comment type="caution">
    <text evidence="2">The sequence shown here is derived from an EMBL/GenBank/DDBJ whole genome shotgun (WGS) entry which is preliminary data.</text>
</comment>
<evidence type="ECO:0000313" key="3">
    <source>
        <dbReference type="Proteomes" id="UP000521872"/>
    </source>
</evidence>
<protein>
    <recommendedName>
        <fullName evidence="1">F-box domain-containing protein</fullName>
    </recommendedName>
</protein>
<keyword evidence="3" id="KW-1185">Reference proteome</keyword>
<dbReference type="Gene3D" id="3.80.10.10">
    <property type="entry name" value="Ribonuclease Inhibitor"/>
    <property type="match status" value="1"/>
</dbReference>
<dbReference type="InterPro" id="IPR001810">
    <property type="entry name" value="F-box_dom"/>
</dbReference>
<dbReference type="InterPro" id="IPR032675">
    <property type="entry name" value="LRR_dom_sf"/>
</dbReference>
<gene>
    <name evidence="2" type="ORF">D9613_006081</name>
</gene>
<evidence type="ECO:0000313" key="2">
    <source>
        <dbReference type="EMBL" id="KAF4617845.1"/>
    </source>
</evidence>
<dbReference type="AlphaFoldDB" id="A0A8H4QWA9"/>
<name>A0A8H4QWA9_9AGAR</name>
<dbReference type="Gene3D" id="1.20.1280.50">
    <property type="match status" value="1"/>
</dbReference>
<evidence type="ECO:0000259" key="1">
    <source>
        <dbReference type="Pfam" id="PF12937"/>
    </source>
</evidence>
<dbReference type="EMBL" id="JAACJL010000030">
    <property type="protein sequence ID" value="KAF4617845.1"/>
    <property type="molecule type" value="Genomic_DNA"/>
</dbReference>
<dbReference type="InterPro" id="IPR036047">
    <property type="entry name" value="F-box-like_dom_sf"/>
</dbReference>
<dbReference type="SUPFAM" id="SSF81383">
    <property type="entry name" value="F-box domain"/>
    <property type="match status" value="1"/>
</dbReference>
<dbReference type="Pfam" id="PF12937">
    <property type="entry name" value="F-box-like"/>
    <property type="match status" value="1"/>
</dbReference>
<accession>A0A8H4QWA9</accession>
<organism evidence="2 3">
    <name type="scientific">Agrocybe pediades</name>
    <dbReference type="NCBI Taxonomy" id="84607"/>
    <lineage>
        <taxon>Eukaryota</taxon>
        <taxon>Fungi</taxon>
        <taxon>Dikarya</taxon>
        <taxon>Basidiomycota</taxon>
        <taxon>Agaricomycotina</taxon>
        <taxon>Agaricomycetes</taxon>
        <taxon>Agaricomycetidae</taxon>
        <taxon>Agaricales</taxon>
        <taxon>Agaricineae</taxon>
        <taxon>Strophariaceae</taxon>
        <taxon>Agrocybe</taxon>
    </lineage>
</organism>
<proteinExistence type="predicted"/>
<feature type="domain" description="F-box" evidence="1">
    <location>
        <begin position="75"/>
        <end position="123"/>
    </location>
</feature>